<dbReference type="SUPFAM" id="SSF103473">
    <property type="entry name" value="MFS general substrate transporter"/>
    <property type="match status" value="1"/>
</dbReference>
<keyword evidence="8" id="KW-1185">Reference proteome</keyword>
<dbReference type="AlphaFoldDB" id="A0A919T7E1"/>
<dbReference type="Pfam" id="PF07690">
    <property type="entry name" value="MFS_1"/>
    <property type="match status" value="1"/>
</dbReference>
<accession>A0A919T7E1</accession>
<comment type="caution">
    <text evidence="7">The sequence shown here is derived from an EMBL/GenBank/DDBJ whole genome shotgun (WGS) entry which is preliminary data.</text>
</comment>
<keyword evidence="2 5" id="KW-0812">Transmembrane</keyword>
<dbReference type="Proteomes" id="UP000677082">
    <property type="component" value="Unassembled WGS sequence"/>
</dbReference>
<evidence type="ECO:0000256" key="1">
    <source>
        <dbReference type="ARBA" id="ARBA00004651"/>
    </source>
</evidence>
<proteinExistence type="predicted"/>
<feature type="transmembrane region" description="Helical" evidence="5">
    <location>
        <begin position="69"/>
        <end position="91"/>
    </location>
</feature>
<comment type="subcellular location">
    <subcellularLocation>
        <location evidence="1">Cell membrane</location>
        <topology evidence="1">Multi-pass membrane protein</topology>
    </subcellularLocation>
</comment>
<feature type="transmembrane region" description="Helical" evidence="5">
    <location>
        <begin position="355"/>
        <end position="374"/>
    </location>
</feature>
<feature type="transmembrane region" description="Helical" evidence="5">
    <location>
        <begin position="327"/>
        <end position="349"/>
    </location>
</feature>
<feature type="transmembrane region" description="Helical" evidence="5">
    <location>
        <begin position="236"/>
        <end position="257"/>
    </location>
</feature>
<dbReference type="EMBL" id="BOQN01000038">
    <property type="protein sequence ID" value="GIM90759.1"/>
    <property type="molecule type" value="Genomic_DNA"/>
</dbReference>
<keyword evidence="4 5" id="KW-0472">Membrane</keyword>
<protein>
    <recommendedName>
        <fullName evidence="6">Major facilitator superfamily (MFS) profile domain-containing protein</fullName>
    </recommendedName>
</protein>
<organism evidence="7 8">
    <name type="scientific">Paractinoplanes toevensis</name>
    <dbReference type="NCBI Taxonomy" id="571911"/>
    <lineage>
        <taxon>Bacteria</taxon>
        <taxon>Bacillati</taxon>
        <taxon>Actinomycetota</taxon>
        <taxon>Actinomycetes</taxon>
        <taxon>Micromonosporales</taxon>
        <taxon>Micromonosporaceae</taxon>
        <taxon>Paractinoplanes</taxon>
    </lineage>
</organism>
<feature type="transmembrane region" description="Helical" evidence="5">
    <location>
        <begin position="269"/>
        <end position="288"/>
    </location>
</feature>
<sequence>MVMSFPGKPLTLALATIGLGLNLRASVLLGPHLHERFGVPPGWYLALIGLPLLVAALVRLPVGVLTDRFGVRVMFPAVSLIAAASVVGLGLADSLPAVVAAGAAAGSASSAFVVGAALVSRLFRYGRRGLTLGVFGLGVAFTVVLSIVSWSVDREGRLTALVLGGLLVAFAGSAATLIREPAPAGRGGSPLRECLALIRLAATSSVSLLYVVALSGMVSIGVFLPVYLVVALNFEWSHALAATGSVVTVAALARLAGGWWTDRHPTARLLVSCYGLAAALYVVVALAPRSWLPLVAIAGVAACDGVAGGALLALIGKAARPYSVGSVMGVTGAAGTLGALIPPLLLAGLHGLTHSYTAGWSLLAAVLLAAMLYVRTRDLRVGLGLAVGFQPSPSPTATTVAVLAEPDTRLCAAAVVAGLAELATSDELLVVYGVDDGPRLSAAGLVTGLRTRLPRHSVVAVPVHESADRLGRDALVLIEHLEAGELTIAVTGTASRHRIAADLSIYLQADRVLTVSYDLADGAGLTVGSGHRRS</sequence>
<evidence type="ECO:0000259" key="6">
    <source>
        <dbReference type="PROSITE" id="PS50850"/>
    </source>
</evidence>
<dbReference type="PANTHER" id="PTHR23527">
    <property type="entry name" value="BLL3282 PROTEIN"/>
    <property type="match status" value="1"/>
</dbReference>
<feature type="transmembrane region" description="Helical" evidence="5">
    <location>
        <begin position="97"/>
        <end position="118"/>
    </location>
</feature>
<dbReference type="PROSITE" id="PS50850">
    <property type="entry name" value="MFS"/>
    <property type="match status" value="1"/>
</dbReference>
<dbReference type="InterPro" id="IPR052952">
    <property type="entry name" value="MFS-Transporter"/>
</dbReference>
<dbReference type="GO" id="GO:0005886">
    <property type="term" value="C:plasma membrane"/>
    <property type="evidence" value="ECO:0007669"/>
    <property type="project" value="UniProtKB-SubCell"/>
</dbReference>
<evidence type="ECO:0000256" key="5">
    <source>
        <dbReference type="SAM" id="Phobius"/>
    </source>
</evidence>
<dbReference type="InterPro" id="IPR020846">
    <property type="entry name" value="MFS_dom"/>
</dbReference>
<evidence type="ECO:0000313" key="7">
    <source>
        <dbReference type="EMBL" id="GIM90759.1"/>
    </source>
</evidence>
<evidence type="ECO:0000256" key="4">
    <source>
        <dbReference type="ARBA" id="ARBA00023136"/>
    </source>
</evidence>
<dbReference type="InterPro" id="IPR011701">
    <property type="entry name" value="MFS"/>
</dbReference>
<feature type="transmembrane region" description="Helical" evidence="5">
    <location>
        <begin position="208"/>
        <end position="230"/>
    </location>
</feature>
<feature type="domain" description="Major facilitator superfamily (MFS) profile" evidence="6">
    <location>
        <begin position="8"/>
        <end position="377"/>
    </location>
</feature>
<reference evidence="7 8" key="1">
    <citation type="submission" date="2021-03" db="EMBL/GenBank/DDBJ databases">
        <title>Whole genome shotgun sequence of Actinoplanes toevensis NBRC 105298.</title>
        <authorList>
            <person name="Komaki H."/>
            <person name="Tamura T."/>
        </authorList>
    </citation>
    <scope>NUCLEOTIDE SEQUENCE [LARGE SCALE GENOMIC DNA]</scope>
    <source>
        <strain evidence="7 8">NBRC 105298</strain>
    </source>
</reference>
<feature type="transmembrane region" description="Helical" evidence="5">
    <location>
        <begin position="294"/>
        <end position="315"/>
    </location>
</feature>
<gene>
    <name evidence="7" type="ORF">Ato02nite_025520</name>
</gene>
<evidence type="ECO:0000256" key="3">
    <source>
        <dbReference type="ARBA" id="ARBA00022989"/>
    </source>
</evidence>
<evidence type="ECO:0000256" key="2">
    <source>
        <dbReference type="ARBA" id="ARBA00022692"/>
    </source>
</evidence>
<name>A0A919T7E1_9ACTN</name>
<dbReference type="GO" id="GO:0022857">
    <property type="term" value="F:transmembrane transporter activity"/>
    <property type="evidence" value="ECO:0007669"/>
    <property type="project" value="InterPro"/>
</dbReference>
<keyword evidence="3 5" id="KW-1133">Transmembrane helix</keyword>
<evidence type="ECO:0000313" key="8">
    <source>
        <dbReference type="Proteomes" id="UP000677082"/>
    </source>
</evidence>
<dbReference type="Gene3D" id="1.20.1250.20">
    <property type="entry name" value="MFS general substrate transporter like domains"/>
    <property type="match status" value="2"/>
</dbReference>
<feature type="transmembrane region" description="Helical" evidence="5">
    <location>
        <begin position="130"/>
        <end position="152"/>
    </location>
</feature>
<feature type="transmembrane region" description="Helical" evidence="5">
    <location>
        <begin position="41"/>
        <end position="62"/>
    </location>
</feature>
<dbReference type="PANTHER" id="PTHR23527:SF1">
    <property type="entry name" value="BLL3282 PROTEIN"/>
    <property type="match status" value="1"/>
</dbReference>
<feature type="transmembrane region" description="Helical" evidence="5">
    <location>
        <begin position="158"/>
        <end position="178"/>
    </location>
</feature>
<dbReference type="InterPro" id="IPR036259">
    <property type="entry name" value="MFS_trans_sf"/>
</dbReference>